<dbReference type="InterPro" id="IPR025711">
    <property type="entry name" value="PepSY"/>
</dbReference>
<feature type="domain" description="PepSY" evidence="2">
    <location>
        <begin position="118"/>
        <end position="175"/>
    </location>
</feature>
<proteinExistence type="predicted"/>
<gene>
    <name evidence="3" type="ORF">DZC30_00700</name>
</gene>
<evidence type="ECO:0000313" key="3">
    <source>
        <dbReference type="EMBL" id="RGE46959.1"/>
    </source>
</evidence>
<dbReference type="AlphaFoldDB" id="A0A373FU84"/>
<sequence>MKLRTTSLTALTLTAALLAAGPALAKSAAKWLEITAPVQVGLNQAVEKALAVTPGRAIEAEMKAGKKGAAPYYEVTVVSHSHDEIKLKVNAITGEAVVNKNKGKVAFRHDKHLDQSHITLMQAVDAAIVAVPGKPLEAELGSDWGKPSYKVKLLQADRIVTEVKLNAETGAVTATKKD</sequence>
<protein>
    <submittedName>
        <fullName evidence="3">Peptidase M4</fullName>
    </submittedName>
</protein>
<feature type="signal peptide" evidence="1">
    <location>
        <begin position="1"/>
        <end position="25"/>
    </location>
</feature>
<accession>A0A373FU84</accession>
<evidence type="ECO:0000256" key="1">
    <source>
        <dbReference type="SAM" id="SignalP"/>
    </source>
</evidence>
<dbReference type="EMBL" id="QURR01000001">
    <property type="protein sequence ID" value="RGE46959.1"/>
    <property type="molecule type" value="Genomic_DNA"/>
</dbReference>
<reference evidence="3 4" key="1">
    <citation type="submission" date="2018-08" db="EMBL/GenBank/DDBJ databases">
        <title>Comamonas testosteroni strain SWCO2.</title>
        <authorList>
            <person name="Jiang N."/>
            <person name="Zhang X.Z."/>
        </authorList>
    </citation>
    <scope>NUCLEOTIDE SEQUENCE [LARGE SCALE GENOMIC DNA]</scope>
    <source>
        <strain evidence="3 4">SWCO2</strain>
    </source>
</reference>
<organism evidence="3 4">
    <name type="scientific">Comamonas testosteroni</name>
    <name type="common">Pseudomonas testosteroni</name>
    <dbReference type="NCBI Taxonomy" id="285"/>
    <lineage>
        <taxon>Bacteria</taxon>
        <taxon>Pseudomonadati</taxon>
        <taxon>Pseudomonadota</taxon>
        <taxon>Betaproteobacteria</taxon>
        <taxon>Burkholderiales</taxon>
        <taxon>Comamonadaceae</taxon>
        <taxon>Comamonas</taxon>
    </lineage>
</organism>
<dbReference type="Pfam" id="PF03413">
    <property type="entry name" value="PepSY"/>
    <property type="match status" value="2"/>
</dbReference>
<feature type="domain" description="PepSY" evidence="2">
    <location>
        <begin position="41"/>
        <end position="95"/>
    </location>
</feature>
<dbReference type="Gene3D" id="3.10.450.40">
    <property type="match status" value="2"/>
</dbReference>
<dbReference type="OrthoDB" id="8797026at2"/>
<keyword evidence="4" id="KW-1185">Reference proteome</keyword>
<dbReference type="Proteomes" id="UP000261948">
    <property type="component" value="Unassembled WGS sequence"/>
</dbReference>
<name>A0A373FU84_COMTE</name>
<evidence type="ECO:0000313" key="4">
    <source>
        <dbReference type="Proteomes" id="UP000261948"/>
    </source>
</evidence>
<keyword evidence="1" id="KW-0732">Signal</keyword>
<evidence type="ECO:0000259" key="2">
    <source>
        <dbReference type="Pfam" id="PF03413"/>
    </source>
</evidence>
<feature type="chain" id="PRO_5016764098" evidence="1">
    <location>
        <begin position="26"/>
        <end position="178"/>
    </location>
</feature>
<comment type="caution">
    <text evidence="3">The sequence shown here is derived from an EMBL/GenBank/DDBJ whole genome shotgun (WGS) entry which is preliminary data.</text>
</comment>